<gene>
    <name evidence="13" type="ORF">CWS01_02615</name>
</gene>
<comment type="function">
    <text evidence="9">The M ring may be actively involved in energy transduction.</text>
</comment>
<evidence type="ECO:0000256" key="10">
    <source>
        <dbReference type="SAM" id="Phobius"/>
    </source>
</evidence>
<keyword evidence="7 10" id="KW-0472">Membrane</keyword>
<evidence type="ECO:0000259" key="12">
    <source>
        <dbReference type="Pfam" id="PF08345"/>
    </source>
</evidence>
<keyword evidence="13" id="KW-0966">Cell projection</keyword>
<keyword evidence="14" id="KW-1185">Reference proteome</keyword>
<comment type="caution">
    <text evidence="13">The sequence shown here is derived from an EMBL/GenBank/DDBJ whole genome shotgun (WGS) entry which is preliminary data.</text>
</comment>
<dbReference type="OrthoDB" id="9807026at2"/>
<evidence type="ECO:0000256" key="9">
    <source>
        <dbReference type="PIRNR" id="PIRNR004862"/>
    </source>
</evidence>
<evidence type="ECO:0000313" key="13">
    <source>
        <dbReference type="EMBL" id="PKG25172.1"/>
    </source>
</evidence>
<dbReference type="GO" id="GO:0009431">
    <property type="term" value="C:bacterial-type flagellum basal body, MS ring"/>
    <property type="evidence" value="ECO:0007669"/>
    <property type="project" value="InterPro"/>
</dbReference>
<keyword evidence="5 10" id="KW-0812">Transmembrane</keyword>
<keyword evidence="4" id="KW-1003">Cell membrane</keyword>
<keyword evidence="13" id="KW-0969">Cilium</keyword>
<dbReference type="AlphaFoldDB" id="A0A2N0Z6N3"/>
<protein>
    <recommendedName>
        <fullName evidence="9">Flagellar M-ring protein</fullName>
    </recommendedName>
</protein>
<keyword evidence="13" id="KW-0282">Flagellum</keyword>
<dbReference type="InterPro" id="IPR000067">
    <property type="entry name" value="FlgMring_FliF"/>
</dbReference>
<name>A0A2N0Z6N3_9BACI</name>
<dbReference type="NCBIfam" id="TIGR00206">
    <property type="entry name" value="fliF"/>
    <property type="match status" value="1"/>
</dbReference>
<dbReference type="InterPro" id="IPR006182">
    <property type="entry name" value="FliF_N_dom"/>
</dbReference>
<dbReference type="PANTHER" id="PTHR30046:SF0">
    <property type="entry name" value="FLAGELLAR M-RING PROTEIN"/>
    <property type="match status" value="1"/>
</dbReference>
<evidence type="ECO:0000256" key="4">
    <source>
        <dbReference type="ARBA" id="ARBA00022475"/>
    </source>
</evidence>
<dbReference type="Gene3D" id="3.30.300.30">
    <property type="match status" value="1"/>
</dbReference>
<evidence type="ECO:0000256" key="5">
    <source>
        <dbReference type="ARBA" id="ARBA00022692"/>
    </source>
</evidence>
<feature type="domain" description="Flagellar M-ring C-terminal" evidence="12">
    <location>
        <begin position="256"/>
        <end position="398"/>
    </location>
</feature>
<dbReference type="GO" id="GO:0071973">
    <property type="term" value="P:bacterial-type flagellum-dependent cell motility"/>
    <property type="evidence" value="ECO:0007669"/>
    <property type="project" value="InterPro"/>
</dbReference>
<dbReference type="PIRSF" id="PIRSF004862">
    <property type="entry name" value="FliF"/>
    <property type="match status" value="1"/>
</dbReference>
<evidence type="ECO:0000256" key="6">
    <source>
        <dbReference type="ARBA" id="ARBA00022989"/>
    </source>
</evidence>
<dbReference type="InterPro" id="IPR045851">
    <property type="entry name" value="AMP-bd_C_sf"/>
</dbReference>
<dbReference type="PRINTS" id="PR01009">
    <property type="entry name" value="FLGMRINGFLIF"/>
</dbReference>
<dbReference type="InterPro" id="IPR043427">
    <property type="entry name" value="YscJ/FliF"/>
</dbReference>
<evidence type="ECO:0000256" key="7">
    <source>
        <dbReference type="ARBA" id="ARBA00023136"/>
    </source>
</evidence>
<sequence length="532" mass="58632">MNENIQKFFNPLKMYWGNRTKMQKTMLISSIVLLIGIIAASVYFFSREKLVPLYSNLSPSETGTIKESLDGRGITSEISDGGKTISVPEEVVDTLKVELAAEGIPKSGSIDYSFFSENASFGMTDNEFNVLKLDALQTEIADLIKGVDGINDAKVVITLPKEGVFVSDENGEASASIVLNTKAGYNFSESQIKGLYTLVSKSVPNLPTDNIVITNQNFEYFDLNSSTNSASDTFTAQNDVKKQIERDIQRQVQTMLGTLMGQNKVMVSVTADIDFTQENREENLVSPVDEENMEGIAVSAQKLSETYSGDTAAAEGVVQAEEDADTTAYNTDTATGSGGESEKTEDTINYEVNRIKKQIVESPYKVRDLGIQVMVEPPDANDTASLPQESIDQINNILGTIIRTSIDKSSVNNGVISDQDLQNKIAVSVQKFNGKTETQTQSAASTIPWWVYVVGGVLLAIIALLIFLFIRARKKQMPAEEIIEKIIEPITIPDVNEEKESEGTLRRKQLEKMAKEKPEDFAKLLRTWITED</sequence>
<evidence type="ECO:0000256" key="8">
    <source>
        <dbReference type="ARBA" id="ARBA00023143"/>
    </source>
</evidence>
<dbReference type="PANTHER" id="PTHR30046">
    <property type="entry name" value="FLAGELLAR M-RING PROTEIN"/>
    <property type="match status" value="1"/>
</dbReference>
<keyword evidence="6 10" id="KW-1133">Transmembrane helix</keyword>
<dbReference type="GO" id="GO:0005886">
    <property type="term" value="C:plasma membrane"/>
    <property type="evidence" value="ECO:0007669"/>
    <property type="project" value="UniProtKB-SubCell"/>
</dbReference>
<dbReference type="Proteomes" id="UP000233375">
    <property type="component" value="Unassembled WGS sequence"/>
</dbReference>
<feature type="transmembrane region" description="Helical" evidence="10">
    <location>
        <begin position="26"/>
        <end position="45"/>
    </location>
</feature>
<dbReference type="RefSeq" id="WP_101175493.1">
    <property type="nucleotide sequence ID" value="NZ_PISE01000006.1"/>
</dbReference>
<dbReference type="InterPro" id="IPR013556">
    <property type="entry name" value="Flag_M-ring_C"/>
</dbReference>
<evidence type="ECO:0000256" key="1">
    <source>
        <dbReference type="ARBA" id="ARBA00004117"/>
    </source>
</evidence>
<evidence type="ECO:0000313" key="14">
    <source>
        <dbReference type="Proteomes" id="UP000233375"/>
    </source>
</evidence>
<feature type="domain" description="Flagellar M-ring N-terminal" evidence="11">
    <location>
        <begin position="46"/>
        <end position="220"/>
    </location>
</feature>
<reference evidence="13 14" key="1">
    <citation type="journal article" date="2003" name="Int. J. Syst. Evol. Microbiol.">
        <title>Bacillus nealsonii sp. nov., isolated from a spacecraft-assembly facility, whose spores are gamma-radiation resistant.</title>
        <authorList>
            <person name="Venkateswaran K."/>
            <person name="Kempf M."/>
            <person name="Chen F."/>
            <person name="Satomi M."/>
            <person name="Nicholson W."/>
            <person name="Kern R."/>
        </authorList>
    </citation>
    <scope>NUCLEOTIDE SEQUENCE [LARGE SCALE GENOMIC DNA]</scope>
    <source>
        <strain evidence="13 14">FO-92</strain>
    </source>
</reference>
<evidence type="ECO:0000256" key="2">
    <source>
        <dbReference type="ARBA" id="ARBA00004651"/>
    </source>
</evidence>
<organism evidence="13 14">
    <name type="scientific">Niallia nealsonii</name>
    <dbReference type="NCBI Taxonomy" id="115979"/>
    <lineage>
        <taxon>Bacteria</taxon>
        <taxon>Bacillati</taxon>
        <taxon>Bacillota</taxon>
        <taxon>Bacilli</taxon>
        <taxon>Bacillales</taxon>
        <taxon>Bacillaceae</taxon>
        <taxon>Niallia</taxon>
    </lineage>
</organism>
<keyword evidence="8 9" id="KW-0975">Bacterial flagellum</keyword>
<evidence type="ECO:0000256" key="3">
    <source>
        <dbReference type="ARBA" id="ARBA00007971"/>
    </source>
</evidence>
<dbReference type="GO" id="GO:0003774">
    <property type="term" value="F:cytoskeletal motor activity"/>
    <property type="evidence" value="ECO:0007669"/>
    <property type="project" value="InterPro"/>
</dbReference>
<evidence type="ECO:0000259" key="11">
    <source>
        <dbReference type="Pfam" id="PF01514"/>
    </source>
</evidence>
<comment type="subcellular location">
    <subcellularLocation>
        <location evidence="1 9">Bacterial flagellum basal body</location>
    </subcellularLocation>
    <subcellularLocation>
        <location evidence="2">Cell membrane</location>
        <topology evidence="2">Multi-pass membrane protein</topology>
    </subcellularLocation>
</comment>
<dbReference type="EMBL" id="PISE01000006">
    <property type="protein sequence ID" value="PKG25172.1"/>
    <property type="molecule type" value="Genomic_DNA"/>
</dbReference>
<accession>A0A2N0Z6N3</accession>
<proteinExistence type="inferred from homology"/>
<comment type="similarity">
    <text evidence="3 9">Belongs to the FliF family.</text>
</comment>
<dbReference type="Pfam" id="PF01514">
    <property type="entry name" value="YscJ_FliF"/>
    <property type="match status" value="1"/>
</dbReference>
<feature type="transmembrane region" description="Helical" evidence="10">
    <location>
        <begin position="449"/>
        <end position="470"/>
    </location>
</feature>
<dbReference type="Pfam" id="PF08345">
    <property type="entry name" value="YscJ_FliF_C"/>
    <property type="match status" value="1"/>
</dbReference>